<protein>
    <submittedName>
        <fullName evidence="1">Uncharacterized protein</fullName>
    </submittedName>
</protein>
<organism evidence="1 2">
    <name type="scientific">Methylophaga frappieri (strain ATCC BAA-2434 / DSM 25690 / JAM7)</name>
    <dbReference type="NCBI Taxonomy" id="754477"/>
    <lineage>
        <taxon>Bacteria</taxon>
        <taxon>Pseudomonadati</taxon>
        <taxon>Pseudomonadota</taxon>
        <taxon>Gammaproteobacteria</taxon>
        <taxon>Thiotrichales</taxon>
        <taxon>Piscirickettsiaceae</taxon>
        <taxon>Methylophaga</taxon>
    </lineage>
</organism>
<reference evidence="1 2" key="1">
    <citation type="journal article" date="2012" name="J. Bacteriol.">
        <title>Complete genome sequences of Methylophaga sp. strain JAM1 and Methylophaga sp. strain JAM7.</title>
        <authorList>
            <person name="Villeneuve C."/>
            <person name="Martineau C."/>
            <person name="Mauffrey F."/>
            <person name="Villemur R."/>
        </authorList>
    </citation>
    <scope>NUCLEOTIDE SEQUENCE [LARGE SCALE GENOMIC DNA]</scope>
    <source>
        <strain evidence="1 2">JAM7</strain>
    </source>
</reference>
<evidence type="ECO:0000313" key="1">
    <source>
        <dbReference type="EMBL" id="AFJ02768.1"/>
    </source>
</evidence>
<proteinExistence type="predicted"/>
<dbReference type="STRING" id="754477.Q7C_1619"/>
<dbReference type="PATRIC" id="fig|754477.3.peg.1597"/>
<dbReference type="AlphaFoldDB" id="I1YIM5"/>
<dbReference type="KEGG" id="mec:Q7C_1619"/>
<dbReference type="EMBL" id="CP003380">
    <property type="protein sequence ID" value="AFJ02768.1"/>
    <property type="molecule type" value="Genomic_DNA"/>
</dbReference>
<name>I1YIM5_METFJ</name>
<keyword evidence="2" id="KW-1185">Reference proteome</keyword>
<sequence>MTKKPTRSAETIFVPGRGVNRLRKVTTPCAFHLAKDKNGATVANIQRLINYAIYTGKKQRSR</sequence>
<dbReference type="Proteomes" id="UP000009145">
    <property type="component" value="Chromosome"/>
</dbReference>
<dbReference type="HOGENOM" id="CLU_2899056_0_0_6"/>
<gene>
    <name evidence="1" type="ordered locus">Q7C_1619</name>
</gene>
<accession>I1YIM5</accession>
<evidence type="ECO:0000313" key="2">
    <source>
        <dbReference type="Proteomes" id="UP000009145"/>
    </source>
</evidence>